<dbReference type="InterPro" id="IPR052125">
    <property type="entry name" value="KLHDC10"/>
</dbReference>
<feature type="region of interest" description="Disordered" evidence="7">
    <location>
        <begin position="1"/>
        <end position="110"/>
    </location>
</feature>
<feature type="transmembrane region" description="Helical" evidence="8">
    <location>
        <begin position="130"/>
        <end position="155"/>
    </location>
</feature>
<dbReference type="InterPro" id="IPR015915">
    <property type="entry name" value="Kelch-typ_b-propeller"/>
</dbReference>
<dbReference type="Proteomes" id="UP000549394">
    <property type="component" value="Unassembled WGS sequence"/>
</dbReference>
<organism evidence="9 10">
    <name type="scientific">Dimorphilus gyrociliatus</name>
    <dbReference type="NCBI Taxonomy" id="2664684"/>
    <lineage>
        <taxon>Eukaryota</taxon>
        <taxon>Metazoa</taxon>
        <taxon>Spiralia</taxon>
        <taxon>Lophotrochozoa</taxon>
        <taxon>Annelida</taxon>
        <taxon>Polychaeta</taxon>
        <taxon>Polychaeta incertae sedis</taxon>
        <taxon>Dinophilidae</taxon>
        <taxon>Dimorphilus</taxon>
    </lineage>
</organism>
<dbReference type="AlphaFoldDB" id="A0A7I8VSI4"/>
<evidence type="ECO:0000256" key="4">
    <source>
        <dbReference type="ARBA" id="ARBA00022737"/>
    </source>
</evidence>
<dbReference type="InterPro" id="IPR026673">
    <property type="entry name" value="SPEC3/Stum"/>
</dbReference>
<dbReference type="EMBL" id="CAJFCJ010000009">
    <property type="protein sequence ID" value="CAD5119272.1"/>
    <property type="molecule type" value="Genomic_DNA"/>
</dbReference>
<evidence type="ECO:0000256" key="1">
    <source>
        <dbReference type="ARBA" id="ARBA00004141"/>
    </source>
</evidence>
<gene>
    <name evidence="9" type="ORF">DGYR_LOCUS7540</name>
</gene>
<evidence type="ECO:0000256" key="8">
    <source>
        <dbReference type="SAM" id="Phobius"/>
    </source>
</evidence>
<keyword evidence="3 8" id="KW-0812">Transmembrane</keyword>
<accession>A0A7I8VSI4</accession>
<evidence type="ECO:0000256" key="3">
    <source>
        <dbReference type="ARBA" id="ARBA00022692"/>
    </source>
</evidence>
<dbReference type="Gene3D" id="2.120.10.80">
    <property type="entry name" value="Kelch-type beta propeller"/>
    <property type="match status" value="2"/>
</dbReference>
<evidence type="ECO:0000313" key="10">
    <source>
        <dbReference type="Proteomes" id="UP000549394"/>
    </source>
</evidence>
<dbReference type="Pfam" id="PF24681">
    <property type="entry name" value="Kelch_KLHDC2_KLHL20_DRC7"/>
    <property type="match status" value="2"/>
</dbReference>
<dbReference type="PANTHER" id="PTHR46428:SF1">
    <property type="entry name" value="KELCH DOMAIN-CONTAINING PROTEIN 10"/>
    <property type="match status" value="1"/>
</dbReference>
<keyword evidence="2" id="KW-0880">Kelch repeat</keyword>
<dbReference type="Pfam" id="PF15795">
    <property type="entry name" value="Spec3"/>
    <property type="match status" value="1"/>
</dbReference>
<dbReference type="PANTHER" id="PTHR46428">
    <property type="entry name" value="KELCH DOMAIN-CONTAINING PROTEIN 10"/>
    <property type="match status" value="1"/>
</dbReference>
<keyword evidence="6 8" id="KW-0472">Membrane</keyword>
<feature type="compositionally biased region" description="Basic and acidic residues" evidence="7">
    <location>
        <begin position="76"/>
        <end position="85"/>
    </location>
</feature>
<comment type="subcellular location">
    <subcellularLocation>
        <location evidence="1">Membrane</location>
        <topology evidence="1">Multi-pass membrane protein</topology>
    </subcellularLocation>
</comment>
<dbReference type="GO" id="GO:0032874">
    <property type="term" value="P:positive regulation of stress-activated MAPK cascade"/>
    <property type="evidence" value="ECO:0007669"/>
    <property type="project" value="TreeGrafter"/>
</dbReference>
<keyword evidence="10" id="KW-1185">Reference proteome</keyword>
<dbReference type="GO" id="GO:0016020">
    <property type="term" value="C:membrane"/>
    <property type="evidence" value="ECO:0007669"/>
    <property type="project" value="UniProtKB-SubCell"/>
</dbReference>
<evidence type="ECO:0000313" key="9">
    <source>
        <dbReference type="EMBL" id="CAD5119272.1"/>
    </source>
</evidence>
<protein>
    <submittedName>
        <fullName evidence="9">DgyrCDS7900</fullName>
    </submittedName>
</protein>
<comment type="caution">
    <text evidence="9">The sequence shown here is derived from an EMBL/GenBank/DDBJ whole genome shotgun (WGS) entry which is preliminary data.</text>
</comment>
<keyword evidence="4" id="KW-0677">Repeat</keyword>
<name>A0A7I8VSI4_9ANNE</name>
<feature type="compositionally biased region" description="Basic and acidic residues" evidence="7">
    <location>
        <begin position="38"/>
        <end position="49"/>
    </location>
</feature>
<feature type="transmembrane region" description="Helical" evidence="8">
    <location>
        <begin position="167"/>
        <end position="184"/>
    </location>
</feature>
<evidence type="ECO:0000256" key="5">
    <source>
        <dbReference type="ARBA" id="ARBA00022989"/>
    </source>
</evidence>
<reference evidence="9 10" key="1">
    <citation type="submission" date="2020-08" db="EMBL/GenBank/DDBJ databases">
        <authorList>
            <person name="Hejnol A."/>
        </authorList>
    </citation>
    <scope>NUCLEOTIDE SEQUENCE [LARGE SCALE GENOMIC DNA]</scope>
</reference>
<sequence>MSAAKDTVSLISESQGAGGRRPSRWPSVSRTLDLIPNDQRRASLARKESLNIPGKVESGTDQAGRDSPNQRGSIGSRRESNRSNESRVSAIDFSKLENNGTKKEDEDKGKTVTNTDSFIRTAIPYLPPSVAVLCLILNIVVPGTGTILSGLCLLCCGKSRLASKDDAVMTVLCVNICIGISQLFTVTFLLVGWFWSLTWGIYMVILAAEYRKEQKMKREKQLQAMALTAFGSPIRPCHINCHIPIDEESVWPWARSGHQMVSDNNYSLYLYGGYNPFFMACTNPKYPLFPELWRYNTITREWAFLETEGDAPQHCASHSMFYYDCKLWVIGGTGFPFGYGLNSEIYCCDLKTLTWKMVNSSGKRPMPSYGSAVALEKNKLWLVLGTSGYIYHNNICCLNLKTFEWEEYTTELNAPQTRNILLCKFMYRHEIVIHNSQFILIGGGTKEEVFSLKCLDVFDLEKRSWSKVMTILDSKHTKQSYPLERMCHSVSKWKSKCYILGGKNNTGILNDIWELDLDTFSWKLLAWSLNVQVNFHAASMLNNGRLFWYGGNLSLQEFSSASFKFEKQNRTARLCSLSVQLPTLEELSIYALFRYFPQLRLLDRQELRSLGVPVYFVNIIKGQQGSPPPKIFNKLQTFKLTTEDYEVNDSLVDKANDIFTKAFGSF</sequence>
<evidence type="ECO:0000256" key="7">
    <source>
        <dbReference type="SAM" id="MobiDB-lite"/>
    </source>
</evidence>
<dbReference type="OrthoDB" id="7676067at2759"/>
<evidence type="ECO:0000256" key="2">
    <source>
        <dbReference type="ARBA" id="ARBA00022441"/>
    </source>
</evidence>
<feature type="compositionally biased region" description="Basic and acidic residues" evidence="7">
    <location>
        <begin position="100"/>
        <end position="110"/>
    </location>
</feature>
<keyword evidence="5 8" id="KW-1133">Transmembrane helix</keyword>
<evidence type="ECO:0000256" key="6">
    <source>
        <dbReference type="ARBA" id="ARBA00023136"/>
    </source>
</evidence>
<proteinExistence type="predicted"/>
<dbReference type="SUPFAM" id="SSF117281">
    <property type="entry name" value="Kelch motif"/>
    <property type="match status" value="2"/>
</dbReference>